<dbReference type="PANTHER" id="PTHR33678">
    <property type="entry name" value="BLL1576 PROTEIN"/>
    <property type="match status" value="1"/>
</dbReference>
<dbReference type="InterPro" id="IPR004291">
    <property type="entry name" value="Transposase_IS66_central"/>
</dbReference>
<dbReference type="Pfam" id="PF13817">
    <property type="entry name" value="DDE_Tnp_IS66_C"/>
    <property type="match status" value="1"/>
</dbReference>
<name>A0A1H7Y9M0_9BACT</name>
<evidence type="ECO:0000259" key="1">
    <source>
        <dbReference type="Pfam" id="PF03050"/>
    </source>
</evidence>
<dbReference type="OrthoDB" id="9800877at2"/>
<dbReference type="Pfam" id="PF03050">
    <property type="entry name" value="DDE_Tnp_IS66"/>
    <property type="match status" value="1"/>
</dbReference>
<reference evidence="3 4" key="1">
    <citation type="submission" date="2016-10" db="EMBL/GenBank/DDBJ databases">
        <authorList>
            <person name="de Groot N.N."/>
        </authorList>
    </citation>
    <scope>NUCLEOTIDE SEQUENCE [LARGE SCALE GENOMIC DNA]</scope>
    <source>
        <strain evidence="3 4">DSM 8423</strain>
    </source>
</reference>
<dbReference type="InterPro" id="IPR039552">
    <property type="entry name" value="IS66_C"/>
</dbReference>
<feature type="domain" description="Transposase IS66 central" evidence="1">
    <location>
        <begin position="5"/>
        <end position="119"/>
    </location>
</feature>
<dbReference type="PANTHER" id="PTHR33678:SF1">
    <property type="entry name" value="BLL1576 PROTEIN"/>
    <property type="match status" value="1"/>
</dbReference>
<dbReference type="STRING" id="43775.SAMN04489760_1151"/>
<sequence>SSRPQEATDILARIARLYHEVETPCANMKPEERQRRRQEHAAPILAGIFAKLEELKQQTIPSEPLRKAVDYALNQRQALCRYLEDGRLRPDNNLAENAMRPVALGRKNWLFVGSERGGRAAALFMSLIQSCKTCDVNPWEYFGDILRRIMSHPVSRLRELLPDQWKPLPKEEQGLLLPARG</sequence>
<dbReference type="AlphaFoldDB" id="A0A1H7Y9M0"/>
<evidence type="ECO:0000313" key="4">
    <source>
        <dbReference type="Proteomes" id="UP000198744"/>
    </source>
</evidence>
<evidence type="ECO:0000259" key="2">
    <source>
        <dbReference type="Pfam" id="PF13817"/>
    </source>
</evidence>
<keyword evidence="4" id="KW-1185">Reference proteome</keyword>
<dbReference type="InterPro" id="IPR052344">
    <property type="entry name" value="Transposase-related"/>
</dbReference>
<proteinExistence type="predicted"/>
<dbReference type="EMBL" id="FOBS01000015">
    <property type="protein sequence ID" value="SEM42564.1"/>
    <property type="molecule type" value="Genomic_DNA"/>
</dbReference>
<feature type="non-terminal residue" evidence="3">
    <location>
        <position position="1"/>
    </location>
</feature>
<dbReference type="RefSeq" id="WP_139198312.1">
    <property type="nucleotide sequence ID" value="NZ_FOBS01000015.1"/>
</dbReference>
<evidence type="ECO:0000313" key="3">
    <source>
        <dbReference type="EMBL" id="SEM42564.1"/>
    </source>
</evidence>
<accession>A0A1H7Y9M0</accession>
<feature type="domain" description="Transposase IS66 C-terminal" evidence="2">
    <location>
        <begin position="126"/>
        <end position="162"/>
    </location>
</feature>
<protein>
    <submittedName>
        <fullName evidence="3">IS66 C-terminal element</fullName>
    </submittedName>
</protein>
<dbReference type="Proteomes" id="UP000198744">
    <property type="component" value="Unassembled WGS sequence"/>
</dbReference>
<organism evidence="3 4">
    <name type="scientific">Syntrophus gentianae</name>
    <dbReference type="NCBI Taxonomy" id="43775"/>
    <lineage>
        <taxon>Bacteria</taxon>
        <taxon>Pseudomonadati</taxon>
        <taxon>Thermodesulfobacteriota</taxon>
        <taxon>Syntrophia</taxon>
        <taxon>Syntrophales</taxon>
        <taxon>Syntrophaceae</taxon>
        <taxon>Syntrophus</taxon>
    </lineage>
</organism>
<gene>
    <name evidence="3" type="ORF">SAMN04489760_1151</name>
</gene>